<feature type="chain" id="PRO_5042266585" evidence="1">
    <location>
        <begin position="18"/>
        <end position="233"/>
    </location>
</feature>
<comment type="caution">
    <text evidence="2">The sequence shown here is derived from an EMBL/GenBank/DDBJ whole genome shotgun (WGS) entry which is preliminary data.</text>
</comment>
<dbReference type="Proteomes" id="UP001187734">
    <property type="component" value="Unassembled WGS sequence"/>
</dbReference>
<evidence type="ECO:0000313" key="2">
    <source>
        <dbReference type="EMBL" id="SPJ72836.1"/>
    </source>
</evidence>
<feature type="signal peptide" evidence="1">
    <location>
        <begin position="1"/>
        <end position="17"/>
    </location>
</feature>
<reference evidence="2" key="1">
    <citation type="submission" date="2018-03" db="EMBL/GenBank/DDBJ databases">
        <authorList>
            <person name="Guldener U."/>
        </authorList>
    </citation>
    <scope>NUCLEOTIDE SEQUENCE</scope>
</reference>
<keyword evidence="3" id="KW-1185">Reference proteome</keyword>
<evidence type="ECO:0000256" key="1">
    <source>
        <dbReference type="SAM" id="SignalP"/>
    </source>
</evidence>
<organism evidence="2 3">
    <name type="scientific">Fusarium torulosum</name>
    <dbReference type="NCBI Taxonomy" id="33205"/>
    <lineage>
        <taxon>Eukaryota</taxon>
        <taxon>Fungi</taxon>
        <taxon>Dikarya</taxon>
        <taxon>Ascomycota</taxon>
        <taxon>Pezizomycotina</taxon>
        <taxon>Sordariomycetes</taxon>
        <taxon>Hypocreomycetidae</taxon>
        <taxon>Hypocreales</taxon>
        <taxon>Nectriaceae</taxon>
        <taxon>Fusarium</taxon>
    </lineage>
</organism>
<protein>
    <submittedName>
        <fullName evidence="2">Related to transforming acidic coiled-coil containing protein 3</fullName>
    </submittedName>
</protein>
<name>A0AAE8M210_9HYPO</name>
<proteinExistence type="predicted"/>
<dbReference type="EMBL" id="ONZP01000080">
    <property type="protein sequence ID" value="SPJ72836.1"/>
    <property type="molecule type" value="Genomic_DNA"/>
</dbReference>
<evidence type="ECO:0000313" key="3">
    <source>
        <dbReference type="Proteomes" id="UP001187734"/>
    </source>
</evidence>
<gene>
    <name evidence="2" type="ORF">FTOL_02565</name>
</gene>
<accession>A0AAE8M210</accession>
<dbReference type="AlphaFoldDB" id="A0AAE8M210"/>
<keyword evidence="1" id="KW-0732">Signal</keyword>
<sequence length="233" mass="25487">MRAITIVLAGFTAVAKAFSVPIASPIASMESLPMAVPIPVPAAQPIVPGFTRPEDVQAVIRKINGLASDVFLQADNFGGSGIKVQVIWNAYLRCRDMIDGIEQAFNGISNRHTTPFGFEEQRDICSMFDSGEPRPTDIPLGKFGINQSKLVTVLVKDSDFIATNGFAKHFGRCFARLRPAMTQFIEELTTYTPNCDSEMLRRKDQLEVSHSGAVGIMEDHDEGSSEHIPSPMD</sequence>